<keyword evidence="3 7" id="KW-0378">Hydrolase</keyword>
<reference evidence="7 8" key="1">
    <citation type="submission" date="2010-08" db="EMBL/GenBank/DDBJ databases">
        <authorList>
            <person name="Weinstock G."/>
            <person name="Sodergren E."/>
            <person name="Clifton S."/>
            <person name="Fulton L."/>
            <person name="Fulton B."/>
            <person name="Courtney L."/>
            <person name="Fronick C."/>
            <person name="Harrison M."/>
            <person name="Strong C."/>
            <person name="Farmer C."/>
            <person name="Delahaunty K."/>
            <person name="Markovic C."/>
            <person name="Hall O."/>
            <person name="Minx P."/>
            <person name="Tomlinson C."/>
            <person name="Mitreva M."/>
            <person name="Hou S."/>
            <person name="Chen J."/>
            <person name="Wollam A."/>
            <person name="Pepin K.H."/>
            <person name="Johnson M."/>
            <person name="Bhonagiri V."/>
            <person name="Zhang X."/>
            <person name="Suruliraj S."/>
            <person name="Warren W."/>
            <person name="Chinwalla A."/>
            <person name="Mardis E.R."/>
            <person name="Wilson R.K."/>
        </authorList>
    </citation>
    <scope>NUCLEOTIDE SEQUENCE [LARGE SCALE GENOMIC DNA]</scope>
    <source>
        <strain evidence="7 8">F0399</strain>
    </source>
</reference>
<evidence type="ECO:0000256" key="4">
    <source>
        <dbReference type="SAM" id="MobiDB-lite"/>
    </source>
</evidence>
<dbReference type="GO" id="GO:0006355">
    <property type="term" value="P:regulation of DNA-templated transcription"/>
    <property type="evidence" value="ECO:0007669"/>
    <property type="project" value="InterPro"/>
</dbReference>
<dbReference type="Pfam" id="PF05362">
    <property type="entry name" value="Lon_C"/>
    <property type="match status" value="1"/>
</dbReference>
<evidence type="ECO:0000259" key="6">
    <source>
        <dbReference type="PROSITE" id="PS51786"/>
    </source>
</evidence>
<accession>E7N575</accession>
<evidence type="ECO:0000313" key="7">
    <source>
        <dbReference type="EMBL" id="EFW28649.1"/>
    </source>
</evidence>
<dbReference type="Proteomes" id="UP000004633">
    <property type="component" value="Unassembled WGS sequence"/>
</dbReference>
<evidence type="ECO:0000313" key="8">
    <source>
        <dbReference type="Proteomes" id="UP000004633"/>
    </source>
</evidence>
<dbReference type="PROSITE" id="PS50045">
    <property type="entry name" value="SIGMA54_INTERACT_4"/>
    <property type="match status" value="1"/>
</dbReference>
<protein>
    <recommendedName>
        <fullName evidence="3">endopeptidase La</fullName>
        <ecNumber evidence="3">3.4.21.53</ecNumber>
    </recommendedName>
</protein>
<evidence type="ECO:0000256" key="1">
    <source>
        <dbReference type="ARBA" id="ARBA00022670"/>
    </source>
</evidence>
<comment type="catalytic activity">
    <reaction evidence="3">
        <text>Hydrolysis of proteins in presence of ATP.</text>
        <dbReference type="EC" id="3.4.21.53"/>
    </reaction>
</comment>
<dbReference type="SUPFAM" id="SSF54211">
    <property type="entry name" value="Ribosomal protein S5 domain 2-like"/>
    <property type="match status" value="1"/>
</dbReference>
<dbReference type="GO" id="GO:0016887">
    <property type="term" value="F:ATP hydrolysis activity"/>
    <property type="evidence" value="ECO:0007669"/>
    <property type="project" value="InterPro"/>
</dbReference>
<dbReference type="Gene3D" id="3.40.50.300">
    <property type="entry name" value="P-loop containing nucleotide triphosphate hydrolases"/>
    <property type="match status" value="2"/>
</dbReference>
<feature type="active site" evidence="3">
    <location>
        <position position="678"/>
    </location>
</feature>
<comment type="similarity">
    <text evidence="3">Belongs to the peptidase S16 family.</text>
</comment>
<dbReference type="HOGENOM" id="CLU_020014_0_0_9"/>
<evidence type="ECO:0000256" key="2">
    <source>
        <dbReference type="ARBA" id="ARBA00022825"/>
    </source>
</evidence>
<feature type="region of interest" description="Disordered" evidence="4">
    <location>
        <begin position="444"/>
        <end position="552"/>
    </location>
</feature>
<dbReference type="CDD" id="cd00009">
    <property type="entry name" value="AAA"/>
    <property type="match status" value="1"/>
</dbReference>
<dbReference type="GO" id="GO:0005524">
    <property type="term" value="F:ATP binding"/>
    <property type="evidence" value="ECO:0007669"/>
    <property type="project" value="InterPro"/>
</dbReference>
<dbReference type="InterPro" id="IPR025943">
    <property type="entry name" value="Sigma_54_int_dom_ATP-bd_2"/>
</dbReference>
<keyword evidence="1 3" id="KW-0645">Protease</keyword>
<dbReference type="InterPro" id="IPR003593">
    <property type="entry name" value="AAA+_ATPase"/>
</dbReference>
<dbReference type="Pfam" id="PF00004">
    <property type="entry name" value="AAA"/>
    <property type="match status" value="1"/>
</dbReference>
<keyword evidence="2 3" id="KW-0720">Serine protease</keyword>
<dbReference type="GO" id="GO:0004252">
    <property type="term" value="F:serine-type endopeptidase activity"/>
    <property type="evidence" value="ECO:0007669"/>
    <property type="project" value="UniProtKB-UniRule"/>
</dbReference>
<dbReference type="GO" id="GO:0006508">
    <property type="term" value="P:proteolysis"/>
    <property type="evidence" value="ECO:0007669"/>
    <property type="project" value="UniProtKB-KW"/>
</dbReference>
<dbReference type="PANTHER" id="PTHR10046">
    <property type="entry name" value="ATP DEPENDENT LON PROTEASE FAMILY MEMBER"/>
    <property type="match status" value="1"/>
</dbReference>
<dbReference type="EC" id="3.4.21.53" evidence="3"/>
<dbReference type="InterPro" id="IPR003959">
    <property type="entry name" value="ATPase_AAA_core"/>
</dbReference>
<sequence length="781" mass="85391">MSFFKDLFGSHGGTSDALPAPTGETALDIEIAAIFRMLADMMGTENLVIQAGKMNAMALMRSENRRERVLALMRILEEDPMLAPPPSETEIPEILVRMTEEIARIRVRRDLEDRIERKVTEKLEQDHEEYVEDIRRQVISEESPGAESPHDKKKREDLEALENIRLTQSVMELLRPQNFDEIIGQERAVRSLMAKLSSPYPQHLLLYGPPGVGKTTAARLVLEAAKKRAVSPFGESAPFVETDGTTLRWDPRDMTNPLLGSVHDPIYQGAQKSLADSGVPEPKPGLVTEAHGGILFIDEIGEMDEMLQNKLLKVLEDKRAYFESAYYDPDDKRVPPYIKKLFEEGAPADFVLIGATTRDADHINPALRSRCAEIYFEPLTPAHILRIVENAARRLHVTLGEGVAELISEYTIEGRKAINILADAYSLAVNRLTDPEIEEIVSRETNSADEGIGGGRVSDLPKKQGLKMAAPDTARGTKLSDENISRETIGEEEKSKQGLKMAAPDAVPDTIVSGGTVSRETIGGESGNERGLKPDAPDITPAEPQFGDTVSRETIKKKSEALRALRVTVTKDDIYEVVQVSRLYPLGRKKASDTPAVGRVFGLGVAGFLGSIIEIEAVAFPAAEKGKGTVRFNETAGSMAKDSVFNAAAVMRRLTGRDLHDYDIHVNVIGGGNIDGPSAGTAILTAIVSAVTGAPIRQDVAVTGEISLQGEIKPVGGVFEKAYGARQAGITTLIIPWENEKDIPEEHLGLDIRRLKHAEEAFDVLFANDAWKAPVPEEKSA</sequence>
<feature type="region of interest" description="Disordered" evidence="4">
    <location>
        <begin position="136"/>
        <end position="156"/>
    </location>
</feature>
<dbReference type="EMBL" id="AECV01000063">
    <property type="protein sequence ID" value="EFW28649.1"/>
    <property type="molecule type" value="Genomic_DNA"/>
</dbReference>
<feature type="domain" description="Lon proteolytic" evidence="6">
    <location>
        <begin position="594"/>
        <end position="768"/>
    </location>
</feature>
<organism evidence="7 8">
    <name type="scientific">Selenomonas artemidis F0399</name>
    <dbReference type="NCBI Taxonomy" id="749551"/>
    <lineage>
        <taxon>Bacteria</taxon>
        <taxon>Bacillati</taxon>
        <taxon>Bacillota</taxon>
        <taxon>Negativicutes</taxon>
        <taxon>Selenomonadales</taxon>
        <taxon>Selenomonadaceae</taxon>
        <taxon>Selenomonas</taxon>
    </lineage>
</organism>
<dbReference type="STRING" id="749551.HMPREF9555_02170"/>
<dbReference type="InterPro" id="IPR002078">
    <property type="entry name" value="Sigma_54_int"/>
</dbReference>
<dbReference type="InterPro" id="IPR014721">
    <property type="entry name" value="Ribsml_uS5_D2-typ_fold_subgr"/>
</dbReference>
<dbReference type="InterPro" id="IPR008269">
    <property type="entry name" value="Lon_proteolytic"/>
</dbReference>
<name>E7N575_9FIRM</name>
<evidence type="ECO:0000259" key="5">
    <source>
        <dbReference type="PROSITE" id="PS50045"/>
    </source>
</evidence>
<evidence type="ECO:0000256" key="3">
    <source>
        <dbReference type="PROSITE-ProRule" id="PRU01122"/>
    </source>
</evidence>
<dbReference type="GO" id="GO:0030163">
    <property type="term" value="P:protein catabolic process"/>
    <property type="evidence" value="ECO:0007669"/>
    <property type="project" value="InterPro"/>
</dbReference>
<dbReference type="Gene3D" id="3.30.230.10">
    <property type="match status" value="1"/>
</dbReference>
<dbReference type="RefSeq" id="WP_009350817.1">
    <property type="nucleotide sequence ID" value="NZ_GL638158.1"/>
</dbReference>
<feature type="active site" evidence="3">
    <location>
        <position position="721"/>
    </location>
</feature>
<dbReference type="PRINTS" id="PR00830">
    <property type="entry name" value="ENDOLAPTASE"/>
</dbReference>
<proteinExistence type="inferred from homology"/>
<dbReference type="SMART" id="SM00382">
    <property type="entry name" value="AAA"/>
    <property type="match status" value="1"/>
</dbReference>
<feature type="domain" description="Sigma-54 factor interaction" evidence="5">
    <location>
        <begin position="187"/>
        <end position="359"/>
    </location>
</feature>
<gene>
    <name evidence="7" type="primary">lonC</name>
    <name evidence="7" type="ORF">HMPREF9555_02170</name>
</gene>
<dbReference type="PROSITE" id="PS51786">
    <property type="entry name" value="LON_PROTEOLYTIC"/>
    <property type="match status" value="1"/>
</dbReference>
<comment type="caution">
    <text evidence="7">The sequence shown here is derived from an EMBL/GenBank/DDBJ whole genome shotgun (WGS) entry which is preliminary data.</text>
</comment>
<dbReference type="PROSITE" id="PS00676">
    <property type="entry name" value="SIGMA54_INTERACT_2"/>
    <property type="match status" value="1"/>
</dbReference>
<dbReference type="SUPFAM" id="SSF52540">
    <property type="entry name" value="P-loop containing nucleoside triphosphate hydrolases"/>
    <property type="match status" value="1"/>
</dbReference>
<dbReference type="InterPro" id="IPR020568">
    <property type="entry name" value="Ribosomal_Su5_D2-typ_SF"/>
</dbReference>
<dbReference type="InterPro" id="IPR027065">
    <property type="entry name" value="Lon_Prtase"/>
</dbReference>
<dbReference type="GO" id="GO:0004176">
    <property type="term" value="F:ATP-dependent peptidase activity"/>
    <property type="evidence" value="ECO:0007669"/>
    <property type="project" value="UniProtKB-UniRule"/>
</dbReference>
<feature type="compositionally biased region" description="Basic and acidic residues" evidence="4">
    <location>
        <begin position="478"/>
        <end position="496"/>
    </location>
</feature>
<keyword evidence="8" id="KW-1185">Reference proteome</keyword>
<dbReference type="InterPro" id="IPR027417">
    <property type="entry name" value="P-loop_NTPase"/>
</dbReference>
<feature type="compositionally biased region" description="Basic and acidic residues" evidence="4">
    <location>
        <begin position="527"/>
        <end position="536"/>
    </location>
</feature>
<dbReference type="AlphaFoldDB" id="E7N575"/>